<keyword evidence="2" id="KW-0732">Signal</keyword>
<feature type="signal peptide" evidence="2">
    <location>
        <begin position="1"/>
        <end position="21"/>
    </location>
</feature>
<accession>A0A5R8LZ62</accession>
<dbReference type="EMBL" id="VBWO01000002">
    <property type="protein sequence ID" value="TLF40999.1"/>
    <property type="molecule type" value="Genomic_DNA"/>
</dbReference>
<dbReference type="PROSITE" id="PS51257">
    <property type="entry name" value="PROKAR_LIPOPROTEIN"/>
    <property type="match status" value="1"/>
</dbReference>
<feature type="chain" id="PRO_5039524542" description="DUF4352 domain-containing protein" evidence="2">
    <location>
        <begin position="22"/>
        <end position="220"/>
    </location>
</feature>
<organism evidence="3 4">
    <name type="scientific">Lacticaseibacillus zeae</name>
    <name type="common">Lactobacillus zeae</name>
    <dbReference type="NCBI Taxonomy" id="57037"/>
    <lineage>
        <taxon>Bacteria</taxon>
        <taxon>Bacillati</taxon>
        <taxon>Bacillota</taxon>
        <taxon>Bacilli</taxon>
        <taxon>Lactobacillales</taxon>
        <taxon>Lactobacillaceae</taxon>
        <taxon>Lacticaseibacillus</taxon>
    </lineage>
</organism>
<evidence type="ECO:0000256" key="1">
    <source>
        <dbReference type="SAM" id="MobiDB-lite"/>
    </source>
</evidence>
<dbReference type="RefSeq" id="WP_138130265.1">
    <property type="nucleotide sequence ID" value="NZ_VBWO01000002.1"/>
</dbReference>
<evidence type="ECO:0000313" key="4">
    <source>
        <dbReference type="Proteomes" id="UP000309885"/>
    </source>
</evidence>
<name>A0A5R8LZ62_LACZE</name>
<evidence type="ECO:0008006" key="5">
    <source>
        <dbReference type="Google" id="ProtNLM"/>
    </source>
</evidence>
<dbReference type="AlphaFoldDB" id="A0A5R8LZ62"/>
<feature type="compositionally biased region" description="Low complexity" evidence="1">
    <location>
        <begin position="23"/>
        <end position="34"/>
    </location>
</feature>
<evidence type="ECO:0000313" key="3">
    <source>
        <dbReference type="EMBL" id="TLF40999.1"/>
    </source>
</evidence>
<protein>
    <recommendedName>
        <fullName evidence="5">DUF4352 domain-containing protein</fullName>
    </recommendedName>
</protein>
<comment type="caution">
    <text evidence="3">The sequence shown here is derived from an EMBL/GenBank/DDBJ whole genome shotgun (WGS) entry which is preliminary data.</text>
</comment>
<evidence type="ECO:0000256" key="2">
    <source>
        <dbReference type="SAM" id="SignalP"/>
    </source>
</evidence>
<reference evidence="3 4" key="1">
    <citation type="submission" date="2019-05" db="EMBL/GenBank/DDBJ databases">
        <title>Genome-based reclassification of Lactobacillus casei as Lactobacillus casei subsp. casei. subsp.nov., description of Lactobacillus casei subsp. zeae subsp. nov., and emended description of Lactobacillus casei.</title>
        <authorList>
            <person name="Huang C.-H."/>
        </authorList>
    </citation>
    <scope>NUCLEOTIDE SEQUENCE [LARGE SCALE GENOMIC DNA]</scope>
    <source>
        <strain evidence="3 4">CRBIP24.44</strain>
    </source>
</reference>
<gene>
    <name evidence="3" type="ORF">FEI15_01870</name>
</gene>
<proteinExistence type="predicted"/>
<feature type="region of interest" description="Disordered" evidence="1">
    <location>
        <begin position="23"/>
        <end position="44"/>
    </location>
</feature>
<dbReference type="Proteomes" id="UP000309885">
    <property type="component" value="Unassembled WGS sequence"/>
</dbReference>
<sequence length="220" mass="23864">MKKGIVIGVSAMIALSLTACSSNSASSRSTSTIRSSKKAANKDGKKVSGQLTKVGTYSVREGRKATLLKIYYPDQSLTFSEGEKQVVVDVRTVKILQNDIQDTSIKTTLEDVYKTSIPGKRFFTIQIDFKLINKLGNDAYLEGFSSLTLGDRSLGNQQFYDPTPGVTVASEAAYSNSIVAVIDKNQITLSKIGLALENIDEPGQSSMLMKPTSSQYLNLN</sequence>